<dbReference type="Proteomes" id="UP001385951">
    <property type="component" value="Unassembled WGS sequence"/>
</dbReference>
<comment type="caution">
    <text evidence="1">The sequence shown here is derived from an EMBL/GenBank/DDBJ whole genome shotgun (WGS) entry which is preliminary data.</text>
</comment>
<dbReference type="EMBL" id="JASBNA010000009">
    <property type="protein sequence ID" value="KAK7689031.1"/>
    <property type="molecule type" value="Genomic_DNA"/>
</dbReference>
<organism evidence="1 2">
    <name type="scientific">Cerrena zonata</name>
    <dbReference type="NCBI Taxonomy" id="2478898"/>
    <lineage>
        <taxon>Eukaryota</taxon>
        <taxon>Fungi</taxon>
        <taxon>Dikarya</taxon>
        <taxon>Basidiomycota</taxon>
        <taxon>Agaricomycotina</taxon>
        <taxon>Agaricomycetes</taxon>
        <taxon>Polyporales</taxon>
        <taxon>Cerrenaceae</taxon>
        <taxon>Cerrena</taxon>
    </lineage>
</organism>
<reference evidence="1 2" key="1">
    <citation type="submission" date="2022-09" db="EMBL/GenBank/DDBJ databases">
        <authorList>
            <person name="Palmer J.M."/>
        </authorList>
    </citation>
    <scope>NUCLEOTIDE SEQUENCE [LARGE SCALE GENOMIC DNA]</scope>
    <source>
        <strain evidence="1 2">DSM 7382</strain>
    </source>
</reference>
<gene>
    <name evidence="1" type="ORF">QCA50_007722</name>
</gene>
<dbReference type="AlphaFoldDB" id="A0AAW0G6R2"/>
<protein>
    <submittedName>
        <fullName evidence="1">Uncharacterized protein</fullName>
    </submittedName>
</protein>
<dbReference type="SUPFAM" id="SSF52047">
    <property type="entry name" value="RNI-like"/>
    <property type="match status" value="1"/>
</dbReference>
<accession>A0AAW0G6R2</accession>
<dbReference type="Gene3D" id="3.80.10.10">
    <property type="entry name" value="Ribonuclease Inhibitor"/>
    <property type="match status" value="1"/>
</dbReference>
<proteinExistence type="predicted"/>
<evidence type="ECO:0000313" key="2">
    <source>
        <dbReference type="Proteomes" id="UP001385951"/>
    </source>
</evidence>
<name>A0AAW0G6R2_9APHY</name>
<sequence>MSWLGSDRYGAPILESLELETSYGLGSIPSPFVAFPSLRELTLKGVLLPKGCSAYIGLRKLHFEYSGRSEKQLHLRSLLTACPDLEELTIRSMELWHVFEDMDVSGDPKEDPVQMPHLSSVTLELFARDLYRILFLMALPPTARIQLRIVRHSKSEKTAFSDILPLDPRCIPSLRHACKLRIRRGYPPRFVVSRIRYTVDDKTPMIDDEPFLDIEPTHYSSLSKINSMVNLLQHLPHVHHIDFIDCYDNSADHLALARMLPLVRSLHIRSLTLEYLRTWTAQIKHSPNPLWPHLRHLVLSWTNLEGDCEDLVTFCQALRTQIQTIDLRKCRMSSLEQENILLEKLRGLGIPSVTCIDSRYPDPH</sequence>
<evidence type="ECO:0000313" key="1">
    <source>
        <dbReference type="EMBL" id="KAK7689031.1"/>
    </source>
</evidence>
<keyword evidence="2" id="KW-1185">Reference proteome</keyword>
<dbReference type="InterPro" id="IPR032675">
    <property type="entry name" value="LRR_dom_sf"/>
</dbReference>